<protein>
    <submittedName>
        <fullName evidence="1">Uncharacterized protein</fullName>
    </submittedName>
</protein>
<proteinExistence type="predicted"/>
<organism evidence="1 2">
    <name type="scientific">Catharanthus roseus</name>
    <name type="common">Madagascar periwinkle</name>
    <name type="synonym">Vinca rosea</name>
    <dbReference type="NCBI Taxonomy" id="4058"/>
    <lineage>
        <taxon>Eukaryota</taxon>
        <taxon>Viridiplantae</taxon>
        <taxon>Streptophyta</taxon>
        <taxon>Embryophyta</taxon>
        <taxon>Tracheophyta</taxon>
        <taxon>Spermatophyta</taxon>
        <taxon>Magnoliopsida</taxon>
        <taxon>eudicotyledons</taxon>
        <taxon>Gunneridae</taxon>
        <taxon>Pentapetalae</taxon>
        <taxon>asterids</taxon>
        <taxon>lamiids</taxon>
        <taxon>Gentianales</taxon>
        <taxon>Apocynaceae</taxon>
        <taxon>Rauvolfioideae</taxon>
        <taxon>Vinceae</taxon>
        <taxon>Catharanthinae</taxon>
        <taxon>Catharanthus</taxon>
    </lineage>
</organism>
<keyword evidence="2" id="KW-1185">Reference proteome</keyword>
<dbReference type="EMBL" id="CM044702">
    <property type="protein sequence ID" value="KAI5675261.1"/>
    <property type="molecule type" value="Genomic_DNA"/>
</dbReference>
<accession>A0ACC0BRI0</accession>
<evidence type="ECO:0000313" key="2">
    <source>
        <dbReference type="Proteomes" id="UP001060085"/>
    </source>
</evidence>
<sequence length="394" mass="44970">MFSRRVCGILRNLDARFVFYSTGFVAESGCGIVELPRKLKRSKRKPWVTSINELKRRARLEKKERILVQEATLSPPENGLLVKALVPVAHQVLSARTELFSCASKVANRIPIQYCRLCGEVHVGNIPHKIRTCYVSGSQKSKEHTWERGGLEHILPIVKSFHLYDRLERAVSHNERLEVDRIPAIVELCIQAGVDMPEYPTRRREFPVYRVAGRLMDFEKRFPKDETSAKDINGFGFWKSPREFCPVLKCQDVASDDVKGLAVRGMEAWENMRSGACKLMQKYAVQTCGYCPELQVGPKGHRVRQCQAFKHQMRDGQHAWQEATIDDLVPPVFVWHVRDPRNGILVDALKRYYGKLPAVVELFAQAGARAGENYTSLMREDVVVPDLEEVNLVI</sequence>
<dbReference type="Proteomes" id="UP001060085">
    <property type="component" value="Linkage Group LG02"/>
</dbReference>
<evidence type="ECO:0000313" key="1">
    <source>
        <dbReference type="EMBL" id="KAI5675261.1"/>
    </source>
</evidence>
<reference evidence="2" key="1">
    <citation type="journal article" date="2023" name="Nat. Plants">
        <title>Single-cell RNA sequencing provides a high-resolution roadmap for understanding the multicellular compartmentation of specialized metabolism.</title>
        <authorList>
            <person name="Sun S."/>
            <person name="Shen X."/>
            <person name="Li Y."/>
            <person name="Li Y."/>
            <person name="Wang S."/>
            <person name="Li R."/>
            <person name="Zhang H."/>
            <person name="Shen G."/>
            <person name="Guo B."/>
            <person name="Wei J."/>
            <person name="Xu J."/>
            <person name="St-Pierre B."/>
            <person name="Chen S."/>
            <person name="Sun C."/>
        </authorList>
    </citation>
    <scope>NUCLEOTIDE SEQUENCE [LARGE SCALE GENOMIC DNA]</scope>
</reference>
<name>A0ACC0BRI0_CATRO</name>
<gene>
    <name evidence="1" type="ORF">M9H77_06211</name>
</gene>
<comment type="caution">
    <text evidence="1">The sequence shown here is derived from an EMBL/GenBank/DDBJ whole genome shotgun (WGS) entry which is preliminary data.</text>
</comment>